<evidence type="ECO:0000313" key="1">
    <source>
        <dbReference type="EMBL" id="EJR36071.1"/>
    </source>
</evidence>
<sequence length="157" mass="18616">MNIQKLQYYHKNEVRLIETVHIKWYGLYSLNDFYNREEAFKKGIFAISRVYAKNETLIYIGKTKRSFIQKIRELNKDWIFDESELKITLGIIESPSGESYSEKKVKEIKSLLILRHTPVENNTSLLYHRGQFNLKIINKGRRGLIVKKISTGDLMWT</sequence>
<protein>
    <recommendedName>
        <fullName evidence="3">Sodium:proton symporter</fullName>
    </recommendedName>
</protein>
<evidence type="ECO:0000313" key="2">
    <source>
        <dbReference type="Proteomes" id="UP000006960"/>
    </source>
</evidence>
<accession>J8IEZ7</accession>
<evidence type="ECO:0008006" key="3">
    <source>
        <dbReference type="Google" id="ProtNLM"/>
    </source>
</evidence>
<dbReference type="EMBL" id="AHEU01000008">
    <property type="protein sequence ID" value="EJR36071.1"/>
    <property type="molecule type" value="Genomic_DNA"/>
</dbReference>
<comment type="caution">
    <text evidence="1">The sequence shown here is derived from an EMBL/GenBank/DDBJ whole genome shotgun (WGS) entry which is preliminary data.</text>
</comment>
<dbReference type="AlphaFoldDB" id="J8IEZ7"/>
<dbReference type="Proteomes" id="UP000006960">
    <property type="component" value="Unassembled WGS sequence"/>
</dbReference>
<reference evidence="1 2" key="1">
    <citation type="submission" date="2012-04" db="EMBL/GenBank/DDBJ databases">
        <title>The Genome Sequence of Bacillus cereus VD048.</title>
        <authorList>
            <consortium name="The Broad Institute Genome Sequencing Platform"/>
            <consortium name="The Broad Institute Genome Sequencing Center for Infectious Disease"/>
            <person name="Feldgarden M."/>
            <person name="Van der Auwera G.A."/>
            <person name="Mahillon J."/>
            <person name="Duprez V."/>
            <person name="Timmery S."/>
            <person name="Mattelet C."/>
            <person name="Dierick K."/>
            <person name="Sun M."/>
            <person name="Yu Z."/>
            <person name="Zhu L."/>
            <person name="Hu X."/>
            <person name="Shank E.B."/>
            <person name="Swiecicka I."/>
            <person name="Hansen B.M."/>
            <person name="Andrup L."/>
            <person name="Young S.K."/>
            <person name="Zeng Q."/>
            <person name="Gargeya S."/>
            <person name="Fitzgerald M."/>
            <person name="Haas B."/>
            <person name="Abouelleil A."/>
            <person name="Alvarado L."/>
            <person name="Arachchi H.M."/>
            <person name="Berlin A."/>
            <person name="Chapman S.B."/>
            <person name="Goldberg J."/>
            <person name="Griggs A."/>
            <person name="Gujja S."/>
            <person name="Hansen M."/>
            <person name="Howarth C."/>
            <person name="Imamovic A."/>
            <person name="Larimer J."/>
            <person name="McCowen C."/>
            <person name="Montmayeur A."/>
            <person name="Murphy C."/>
            <person name="Neiman D."/>
            <person name="Pearson M."/>
            <person name="Priest M."/>
            <person name="Roberts A."/>
            <person name="Saif S."/>
            <person name="Shea T."/>
            <person name="Sisk P."/>
            <person name="Sykes S."/>
            <person name="Wortman J."/>
            <person name="Nusbaum C."/>
            <person name="Birren B."/>
        </authorList>
    </citation>
    <scope>NUCLEOTIDE SEQUENCE [LARGE SCALE GENOMIC DNA]</scope>
    <source>
        <strain evidence="1 2">VD048</strain>
    </source>
</reference>
<organism evidence="1 2">
    <name type="scientific">Bacillus cereus VD048</name>
    <dbReference type="NCBI Taxonomy" id="1053226"/>
    <lineage>
        <taxon>Bacteria</taxon>
        <taxon>Bacillati</taxon>
        <taxon>Bacillota</taxon>
        <taxon>Bacilli</taxon>
        <taxon>Bacillales</taxon>
        <taxon>Bacillaceae</taxon>
        <taxon>Bacillus</taxon>
        <taxon>Bacillus cereus group</taxon>
    </lineage>
</organism>
<proteinExistence type="predicted"/>
<name>J8IEZ7_BACCE</name>
<gene>
    <name evidence="1" type="ORF">IIG_01759</name>
</gene>
<dbReference type="HOGENOM" id="CLU_149804_0_0_9"/>